<reference evidence="2 3" key="1">
    <citation type="journal article" date="2016" name="Nat. Commun.">
        <title>Thousands of microbial genomes shed light on interconnected biogeochemical processes in an aquifer system.</title>
        <authorList>
            <person name="Anantharaman K."/>
            <person name="Brown C.T."/>
            <person name="Hug L.A."/>
            <person name="Sharon I."/>
            <person name="Castelle C.J."/>
            <person name="Probst A.J."/>
            <person name="Thomas B.C."/>
            <person name="Singh A."/>
            <person name="Wilkins M.J."/>
            <person name="Karaoz U."/>
            <person name="Brodie E.L."/>
            <person name="Williams K.H."/>
            <person name="Hubbard S.S."/>
            <person name="Banfield J.F."/>
        </authorList>
    </citation>
    <scope>NUCLEOTIDE SEQUENCE [LARGE SCALE GENOMIC DNA]</scope>
</reference>
<dbReference type="InterPro" id="IPR001451">
    <property type="entry name" value="Hexapep"/>
</dbReference>
<dbReference type="PANTHER" id="PTHR23416">
    <property type="entry name" value="SIALIC ACID SYNTHASE-RELATED"/>
    <property type="match status" value="1"/>
</dbReference>
<evidence type="ECO:0000256" key="1">
    <source>
        <dbReference type="SAM" id="Phobius"/>
    </source>
</evidence>
<dbReference type="CDD" id="cd04647">
    <property type="entry name" value="LbH_MAT_like"/>
    <property type="match status" value="1"/>
</dbReference>
<feature type="transmembrane region" description="Helical" evidence="1">
    <location>
        <begin position="21"/>
        <end position="39"/>
    </location>
</feature>
<sequence length="180" mass="19741">MNNLIKEVGIKRILRYLIMEIWYAVFLLLPYSPLRIFWLKLGGAKIGSHCFVDRVFLMNLDRTGLAGLTIGNDCYLGPVVLLDLAGRISFGNQVTVTARSSILSHHSVGYSDHPLLKFYPKKVLHTRLESGTVFGVASLILPGVTVGKESLVAAGAVVNQDVPKRVMVAGLPAKVKKQLK</sequence>
<keyword evidence="1" id="KW-1133">Transmembrane helix</keyword>
<keyword evidence="1" id="KW-0472">Membrane</keyword>
<dbReference type="SUPFAM" id="SSF51161">
    <property type="entry name" value="Trimeric LpxA-like enzymes"/>
    <property type="match status" value="1"/>
</dbReference>
<proteinExistence type="predicted"/>
<comment type="caution">
    <text evidence="2">The sequence shown here is derived from an EMBL/GenBank/DDBJ whole genome shotgun (WGS) entry which is preliminary data.</text>
</comment>
<name>A0A1F5DLZ0_9BACT</name>
<dbReference type="EMBL" id="MEZN01000025">
    <property type="protein sequence ID" value="OGD56084.1"/>
    <property type="molecule type" value="Genomic_DNA"/>
</dbReference>
<accession>A0A1F5DLZ0</accession>
<keyword evidence="1" id="KW-0812">Transmembrane</keyword>
<dbReference type="InterPro" id="IPR011004">
    <property type="entry name" value="Trimer_LpxA-like_sf"/>
</dbReference>
<protein>
    <recommendedName>
        <fullName evidence="4">Acetyltransferase</fullName>
    </recommendedName>
</protein>
<dbReference type="AlphaFoldDB" id="A0A1F5DLZ0"/>
<organism evidence="2 3">
    <name type="scientific">Candidatus Beckwithbacteria bacterium RIFCSPHIGHO2_12_FULL_47_17</name>
    <dbReference type="NCBI Taxonomy" id="1797460"/>
    <lineage>
        <taxon>Bacteria</taxon>
        <taxon>Candidatus Beckwithiibacteriota</taxon>
    </lineage>
</organism>
<dbReference type="Proteomes" id="UP000176791">
    <property type="component" value="Unassembled WGS sequence"/>
</dbReference>
<dbReference type="InterPro" id="IPR051159">
    <property type="entry name" value="Hexapeptide_acetyltransf"/>
</dbReference>
<dbReference type="Gene3D" id="2.160.10.10">
    <property type="entry name" value="Hexapeptide repeat proteins"/>
    <property type="match status" value="1"/>
</dbReference>
<dbReference type="STRING" id="1797460.A3E73_02445"/>
<evidence type="ECO:0000313" key="2">
    <source>
        <dbReference type="EMBL" id="OGD56084.1"/>
    </source>
</evidence>
<gene>
    <name evidence="2" type="ORF">A3E73_02445</name>
</gene>
<evidence type="ECO:0008006" key="4">
    <source>
        <dbReference type="Google" id="ProtNLM"/>
    </source>
</evidence>
<evidence type="ECO:0000313" key="3">
    <source>
        <dbReference type="Proteomes" id="UP000176791"/>
    </source>
</evidence>
<dbReference type="Pfam" id="PF14602">
    <property type="entry name" value="Hexapep_2"/>
    <property type="match status" value="1"/>
</dbReference>